<feature type="domain" description="Glycosyltransferase subfamily 4-like N-terminal" evidence="4">
    <location>
        <begin position="15"/>
        <end position="192"/>
    </location>
</feature>
<proteinExistence type="predicted"/>
<sequence length="405" mass="45152">MKIVIAGDTYPPDISGASTFTSNLANGLLARGHTVHVIAPSPIGRPYRERKDGVFEHRMRSHEYLTFRGFYLCFPWETEATVRKILKTLQPDVVHIQSPFTVGRVAAKWANRLEIPLVATNHFMPDNVMDHLPLRLPKLLLKGIANFAWEDLGSVFKRADRLTAPSPSAAELMRNRAKLGGILPVSCGVDIEKYQQAAKKATPHHVPHLLFVGRLEKEKSVNEILEALALLQPSTPLHFDIVGDGSMLDEWQSLAANLRVADRVSFHGFLSQKELLEMFGQADIFVNASIAELQSIVTLEAMSAGKPVILANAVSLPHLVNHGVNGYLFQPGDVEQLATYLEELALNPQRRKFMGKMSRELVQAHSFEKTLDTYEGLYQGAIEDLQTSRFTLQSLSPRFSSFHQA</sequence>
<comment type="caution">
    <text evidence="5">The sequence shown here is derived from an EMBL/GenBank/DDBJ whole genome shotgun (WGS) entry which is preliminary data.</text>
</comment>
<dbReference type="AlphaFoldDB" id="A0A7K0K2E6"/>
<evidence type="ECO:0000256" key="2">
    <source>
        <dbReference type="ARBA" id="ARBA00022679"/>
    </source>
</evidence>
<dbReference type="SUPFAM" id="SSF53756">
    <property type="entry name" value="UDP-Glycosyltransferase/glycogen phosphorylase"/>
    <property type="match status" value="1"/>
</dbReference>
<evidence type="ECO:0000313" key="5">
    <source>
        <dbReference type="EMBL" id="MST49653.1"/>
    </source>
</evidence>
<dbReference type="GO" id="GO:0016757">
    <property type="term" value="F:glycosyltransferase activity"/>
    <property type="evidence" value="ECO:0007669"/>
    <property type="project" value="UniProtKB-KW"/>
</dbReference>
<evidence type="ECO:0000259" key="3">
    <source>
        <dbReference type="Pfam" id="PF00534"/>
    </source>
</evidence>
<organism evidence="5 6">
    <name type="scientific">Mobiluncus porci</name>
    <dbReference type="NCBI Taxonomy" id="2652278"/>
    <lineage>
        <taxon>Bacteria</taxon>
        <taxon>Bacillati</taxon>
        <taxon>Actinomycetota</taxon>
        <taxon>Actinomycetes</taxon>
        <taxon>Actinomycetales</taxon>
        <taxon>Actinomycetaceae</taxon>
        <taxon>Mobiluncus</taxon>
    </lineage>
</organism>
<dbReference type="Proteomes" id="UP000442535">
    <property type="component" value="Unassembled WGS sequence"/>
</dbReference>
<protein>
    <submittedName>
        <fullName evidence="5">Glycosyltransferase family 4 protein</fullName>
    </submittedName>
</protein>
<dbReference type="InterPro" id="IPR028098">
    <property type="entry name" value="Glyco_trans_4-like_N"/>
</dbReference>
<dbReference type="Pfam" id="PF13439">
    <property type="entry name" value="Glyco_transf_4"/>
    <property type="match status" value="1"/>
</dbReference>
<dbReference type="PANTHER" id="PTHR45947:SF3">
    <property type="entry name" value="SULFOQUINOVOSYL TRANSFERASE SQD2"/>
    <property type="match status" value="1"/>
</dbReference>
<accession>A0A7K0K2E6</accession>
<dbReference type="GO" id="GO:1901137">
    <property type="term" value="P:carbohydrate derivative biosynthetic process"/>
    <property type="evidence" value="ECO:0007669"/>
    <property type="project" value="UniProtKB-ARBA"/>
</dbReference>
<evidence type="ECO:0000259" key="4">
    <source>
        <dbReference type="Pfam" id="PF13439"/>
    </source>
</evidence>
<reference evidence="5 6" key="1">
    <citation type="submission" date="2019-08" db="EMBL/GenBank/DDBJ databases">
        <title>In-depth cultivation of the pig gut microbiome towards novel bacterial diversity and tailored functional studies.</title>
        <authorList>
            <person name="Wylensek D."/>
            <person name="Hitch T.C.A."/>
            <person name="Clavel T."/>
        </authorList>
    </citation>
    <scope>NUCLEOTIDE SEQUENCE [LARGE SCALE GENOMIC DNA]</scope>
    <source>
        <strain evidence="5 6">RF-GAM-744-WT-7</strain>
    </source>
</reference>
<dbReference type="Pfam" id="PF00534">
    <property type="entry name" value="Glycos_transf_1"/>
    <property type="match status" value="1"/>
</dbReference>
<dbReference type="Gene3D" id="3.40.50.2000">
    <property type="entry name" value="Glycogen Phosphorylase B"/>
    <property type="match status" value="2"/>
</dbReference>
<name>A0A7K0K2E6_9ACTO</name>
<keyword evidence="6" id="KW-1185">Reference proteome</keyword>
<dbReference type="EMBL" id="VUMY01000007">
    <property type="protein sequence ID" value="MST49653.1"/>
    <property type="molecule type" value="Genomic_DNA"/>
</dbReference>
<dbReference type="RefSeq" id="WP_154544519.1">
    <property type="nucleotide sequence ID" value="NZ_VUMY01000007.1"/>
</dbReference>
<keyword evidence="1" id="KW-0328">Glycosyltransferase</keyword>
<feature type="domain" description="Glycosyl transferase family 1" evidence="3">
    <location>
        <begin position="197"/>
        <end position="359"/>
    </location>
</feature>
<evidence type="ECO:0000313" key="6">
    <source>
        <dbReference type="Proteomes" id="UP000442535"/>
    </source>
</evidence>
<gene>
    <name evidence="5" type="ORF">FYJ63_05305</name>
</gene>
<dbReference type="InterPro" id="IPR001296">
    <property type="entry name" value="Glyco_trans_1"/>
</dbReference>
<evidence type="ECO:0000256" key="1">
    <source>
        <dbReference type="ARBA" id="ARBA00022676"/>
    </source>
</evidence>
<dbReference type="InterPro" id="IPR050194">
    <property type="entry name" value="Glycosyltransferase_grp1"/>
</dbReference>
<dbReference type="PANTHER" id="PTHR45947">
    <property type="entry name" value="SULFOQUINOVOSYL TRANSFERASE SQD2"/>
    <property type="match status" value="1"/>
</dbReference>
<keyword evidence="2 5" id="KW-0808">Transferase</keyword>